<sequence>MGGCASKPKESDLVGNQPAPAEAPAPAEQPAGEPVAQEKNGGESAKEEPPLVDLIETKEEVVVESKAVVDAQVPVPAAAAAAVDETAKPAQDKVEEKVETPKEKVEAVVKEETKEPAKEQVEASEKPLVVA</sequence>
<proteinExistence type="predicted"/>
<dbReference type="Proteomes" id="UP000813462">
    <property type="component" value="Unassembled WGS sequence"/>
</dbReference>
<feature type="compositionally biased region" description="Basic and acidic residues" evidence="1">
    <location>
        <begin position="85"/>
        <end position="125"/>
    </location>
</feature>
<feature type="compositionally biased region" description="Low complexity" evidence="1">
    <location>
        <begin position="17"/>
        <end position="38"/>
    </location>
</feature>
<protein>
    <submittedName>
        <fullName evidence="2">Uncharacterized protein</fullName>
    </submittedName>
</protein>
<organism evidence="2 3">
    <name type="scientific">Ziziphus jujuba var. spinosa</name>
    <dbReference type="NCBI Taxonomy" id="714518"/>
    <lineage>
        <taxon>Eukaryota</taxon>
        <taxon>Viridiplantae</taxon>
        <taxon>Streptophyta</taxon>
        <taxon>Embryophyta</taxon>
        <taxon>Tracheophyta</taxon>
        <taxon>Spermatophyta</taxon>
        <taxon>Magnoliopsida</taxon>
        <taxon>eudicotyledons</taxon>
        <taxon>Gunneridae</taxon>
        <taxon>Pentapetalae</taxon>
        <taxon>rosids</taxon>
        <taxon>fabids</taxon>
        <taxon>Rosales</taxon>
        <taxon>Rhamnaceae</taxon>
        <taxon>Paliureae</taxon>
        <taxon>Ziziphus</taxon>
    </lineage>
</organism>
<name>A0A978VS26_ZIZJJ</name>
<reference evidence="2" key="1">
    <citation type="journal article" date="2021" name="Front. Plant Sci.">
        <title>Chromosome-Scale Genome Assembly for Chinese Sour Jujube and Insights Into Its Genome Evolution and Domestication Signature.</title>
        <authorList>
            <person name="Shen L.-Y."/>
            <person name="Luo H."/>
            <person name="Wang X.-L."/>
            <person name="Wang X.-M."/>
            <person name="Qiu X.-J."/>
            <person name="Liu H."/>
            <person name="Zhou S.-S."/>
            <person name="Jia K.-H."/>
            <person name="Nie S."/>
            <person name="Bao Y.-T."/>
            <person name="Zhang R.-G."/>
            <person name="Yun Q.-Z."/>
            <person name="Chai Y.-H."/>
            <person name="Lu J.-Y."/>
            <person name="Li Y."/>
            <person name="Zhao S.-W."/>
            <person name="Mao J.-F."/>
            <person name="Jia S.-G."/>
            <person name="Mao Y.-M."/>
        </authorList>
    </citation>
    <scope>NUCLEOTIDE SEQUENCE</scope>
    <source>
        <strain evidence="2">AT0</strain>
        <tissue evidence="2">Leaf</tissue>
    </source>
</reference>
<accession>A0A978VS26</accession>
<evidence type="ECO:0000313" key="2">
    <source>
        <dbReference type="EMBL" id="KAH7538351.1"/>
    </source>
</evidence>
<dbReference type="AlphaFoldDB" id="A0A978VS26"/>
<feature type="region of interest" description="Disordered" evidence="1">
    <location>
        <begin position="78"/>
        <end position="131"/>
    </location>
</feature>
<feature type="region of interest" description="Disordered" evidence="1">
    <location>
        <begin position="1"/>
        <end position="54"/>
    </location>
</feature>
<feature type="compositionally biased region" description="Basic and acidic residues" evidence="1">
    <location>
        <begin position="40"/>
        <end position="54"/>
    </location>
</feature>
<dbReference type="EMBL" id="JAEACU010000003">
    <property type="protein sequence ID" value="KAH7538351.1"/>
    <property type="molecule type" value="Genomic_DNA"/>
</dbReference>
<gene>
    <name evidence="2" type="ORF">FEM48_Zijuj03G0190300</name>
</gene>
<comment type="caution">
    <text evidence="2">The sequence shown here is derived from an EMBL/GenBank/DDBJ whole genome shotgun (WGS) entry which is preliminary data.</text>
</comment>
<evidence type="ECO:0000313" key="3">
    <source>
        <dbReference type="Proteomes" id="UP000813462"/>
    </source>
</evidence>
<evidence type="ECO:0000256" key="1">
    <source>
        <dbReference type="SAM" id="MobiDB-lite"/>
    </source>
</evidence>